<evidence type="ECO:0000256" key="1">
    <source>
        <dbReference type="ARBA" id="ARBA00023015"/>
    </source>
</evidence>
<evidence type="ECO:0000256" key="4">
    <source>
        <dbReference type="PROSITE-ProRule" id="PRU00335"/>
    </source>
</evidence>
<reference evidence="6 7" key="1">
    <citation type="submission" date="2024-08" db="EMBL/GenBank/DDBJ databases">
        <authorList>
            <person name="Lu H."/>
        </authorList>
    </citation>
    <scope>NUCLEOTIDE SEQUENCE [LARGE SCALE GENOMIC DNA]</scope>
    <source>
        <strain evidence="6 7">LYH14W</strain>
    </source>
</reference>
<dbReference type="InterPro" id="IPR009057">
    <property type="entry name" value="Homeodomain-like_sf"/>
</dbReference>
<evidence type="ECO:0000313" key="6">
    <source>
        <dbReference type="EMBL" id="MFG6430125.1"/>
    </source>
</evidence>
<dbReference type="Gene3D" id="1.10.357.10">
    <property type="entry name" value="Tetracycline Repressor, domain 2"/>
    <property type="match status" value="1"/>
</dbReference>
<protein>
    <submittedName>
        <fullName evidence="6">TetR/AcrR family transcriptional regulator</fullName>
    </submittedName>
</protein>
<keyword evidence="1" id="KW-0805">Transcription regulation</keyword>
<evidence type="ECO:0000313" key="7">
    <source>
        <dbReference type="Proteomes" id="UP001606210"/>
    </source>
</evidence>
<feature type="DNA-binding region" description="H-T-H motif" evidence="4">
    <location>
        <begin position="31"/>
        <end position="50"/>
    </location>
</feature>
<dbReference type="InterPro" id="IPR001647">
    <property type="entry name" value="HTH_TetR"/>
</dbReference>
<dbReference type="InterPro" id="IPR036271">
    <property type="entry name" value="Tet_transcr_reg_TetR-rel_C_sf"/>
</dbReference>
<sequence length="193" mass="20567">MSRQEQKAQTRERILDAAGRSFRRSGFGGVGVDGLAKAAGVTSGAFYVHFGSKQEAFKAAVAHGLADLDAGVRYFQQTFAGEWWERFVRFYLTDKRRCELGESCSLQSLAPEVARAGEEDRAVFEAGLHVVAQTVVEGPASPAKPQDREAALAALAMLVGAVSLGRAMATEAAAHQVASAVARVLLEGRELDA</sequence>
<dbReference type="Pfam" id="PF00440">
    <property type="entry name" value="TetR_N"/>
    <property type="match status" value="1"/>
</dbReference>
<dbReference type="PANTHER" id="PTHR47506:SF7">
    <property type="entry name" value="TRANSCRIPTIONAL REGULATORY PROTEIN"/>
    <property type="match status" value="1"/>
</dbReference>
<dbReference type="Proteomes" id="UP001606210">
    <property type="component" value="Unassembled WGS sequence"/>
</dbReference>
<evidence type="ECO:0000256" key="3">
    <source>
        <dbReference type="ARBA" id="ARBA00023163"/>
    </source>
</evidence>
<evidence type="ECO:0000256" key="2">
    <source>
        <dbReference type="ARBA" id="ARBA00023125"/>
    </source>
</evidence>
<evidence type="ECO:0000259" key="5">
    <source>
        <dbReference type="PROSITE" id="PS50977"/>
    </source>
</evidence>
<accession>A0ABW7F363</accession>
<dbReference type="PROSITE" id="PS50977">
    <property type="entry name" value="HTH_TETR_2"/>
    <property type="match status" value="1"/>
</dbReference>
<keyword evidence="3" id="KW-0804">Transcription</keyword>
<keyword evidence="7" id="KW-1185">Reference proteome</keyword>
<dbReference type="RefSeq" id="WP_394478160.1">
    <property type="nucleotide sequence ID" value="NZ_JBIGHV010000003.1"/>
</dbReference>
<dbReference type="SUPFAM" id="SSF48498">
    <property type="entry name" value="Tetracyclin repressor-like, C-terminal domain"/>
    <property type="match status" value="1"/>
</dbReference>
<keyword evidence="2 4" id="KW-0238">DNA-binding</keyword>
<dbReference type="EMBL" id="JBIGHV010000003">
    <property type="protein sequence ID" value="MFG6430125.1"/>
    <property type="molecule type" value="Genomic_DNA"/>
</dbReference>
<proteinExistence type="predicted"/>
<dbReference type="Gene3D" id="1.10.10.60">
    <property type="entry name" value="Homeodomain-like"/>
    <property type="match status" value="1"/>
</dbReference>
<feature type="domain" description="HTH tetR-type" evidence="5">
    <location>
        <begin position="8"/>
        <end position="68"/>
    </location>
</feature>
<organism evidence="6 7">
    <name type="scientific">Pelomonas parva</name>
    <dbReference type="NCBI Taxonomy" id="3299032"/>
    <lineage>
        <taxon>Bacteria</taxon>
        <taxon>Pseudomonadati</taxon>
        <taxon>Pseudomonadota</taxon>
        <taxon>Betaproteobacteria</taxon>
        <taxon>Burkholderiales</taxon>
        <taxon>Sphaerotilaceae</taxon>
        <taxon>Roseateles</taxon>
    </lineage>
</organism>
<gene>
    <name evidence="6" type="ORF">ACG00Y_09395</name>
</gene>
<name>A0ABW7F363_9BURK</name>
<dbReference type="PRINTS" id="PR00455">
    <property type="entry name" value="HTHTETR"/>
</dbReference>
<dbReference type="SUPFAM" id="SSF46689">
    <property type="entry name" value="Homeodomain-like"/>
    <property type="match status" value="1"/>
</dbReference>
<dbReference type="PANTHER" id="PTHR47506">
    <property type="entry name" value="TRANSCRIPTIONAL REGULATORY PROTEIN"/>
    <property type="match status" value="1"/>
</dbReference>
<comment type="caution">
    <text evidence="6">The sequence shown here is derived from an EMBL/GenBank/DDBJ whole genome shotgun (WGS) entry which is preliminary data.</text>
</comment>